<evidence type="ECO:0000313" key="2">
    <source>
        <dbReference type="Proteomes" id="UP000002215"/>
    </source>
</evidence>
<sequence length="105" mass="11925">MGKGLSANGGTALFISPLPENEFQLHSIYFHYIALEIIPIPKKGTNCMIPHTWSHKTITVRTIDSTLAYKRTEASTSLHITFLPVQALYTIYFKPIPHRCTFQTF</sequence>
<gene>
    <name evidence="1" type="ordered locus">Cpin_6548</name>
</gene>
<dbReference type="EMBL" id="CP001699">
    <property type="protein sequence ID" value="ACU63952.1"/>
    <property type="molecule type" value="Genomic_DNA"/>
</dbReference>
<dbReference type="Proteomes" id="UP000002215">
    <property type="component" value="Chromosome"/>
</dbReference>
<protein>
    <submittedName>
        <fullName evidence="1">Uncharacterized protein</fullName>
    </submittedName>
</protein>
<dbReference type="AlphaFoldDB" id="A0A979GTQ3"/>
<reference evidence="1 2" key="2">
    <citation type="journal article" date="2010" name="Stand. Genomic Sci.">
        <title>Complete genome sequence of Chitinophaga pinensis type strain (UQM 2034).</title>
        <authorList>
            <person name="Glavina Del Rio T."/>
            <person name="Abt B."/>
            <person name="Spring S."/>
            <person name="Lapidus A."/>
            <person name="Nolan M."/>
            <person name="Tice H."/>
            <person name="Copeland A."/>
            <person name="Cheng J.F."/>
            <person name="Chen F."/>
            <person name="Bruce D."/>
            <person name="Goodwin L."/>
            <person name="Pitluck S."/>
            <person name="Ivanova N."/>
            <person name="Mavromatis K."/>
            <person name="Mikhailova N."/>
            <person name="Pati A."/>
            <person name="Chen A."/>
            <person name="Palaniappan K."/>
            <person name="Land M."/>
            <person name="Hauser L."/>
            <person name="Chang Y.J."/>
            <person name="Jeffries C.D."/>
            <person name="Chain P."/>
            <person name="Saunders E."/>
            <person name="Detter J.C."/>
            <person name="Brettin T."/>
            <person name="Rohde M."/>
            <person name="Goker M."/>
            <person name="Bristow J."/>
            <person name="Eisen J.A."/>
            <person name="Markowitz V."/>
            <person name="Hugenholtz P."/>
            <person name="Kyrpides N.C."/>
            <person name="Klenk H.P."/>
            <person name="Lucas S."/>
        </authorList>
    </citation>
    <scope>NUCLEOTIDE SEQUENCE [LARGE SCALE GENOMIC DNA]</scope>
    <source>
        <strain evidence="2">ATCC 43595 / DSM 2588 / LMG 13176 / NBRC 15968 / NCIMB 11800 / UQM 2034</strain>
    </source>
</reference>
<accession>A0A979GTQ3</accession>
<proteinExistence type="predicted"/>
<evidence type="ECO:0000313" key="1">
    <source>
        <dbReference type="EMBL" id="ACU63952.1"/>
    </source>
</evidence>
<name>A0A979GTQ3_CHIPD</name>
<reference evidence="2" key="1">
    <citation type="submission" date="2009-08" db="EMBL/GenBank/DDBJ databases">
        <title>The complete genome of Chitinophaga pinensis DSM 2588.</title>
        <authorList>
            <consortium name="US DOE Joint Genome Institute (JGI-PGF)"/>
            <person name="Lucas S."/>
            <person name="Copeland A."/>
            <person name="Lapidus A."/>
            <person name="Glavina del Rio T."/>
            <person name="Dalin E."/>
            <person name="Tice H."/>
            <person name="Bruce D."/>
            <person name="Goodwin L."/>
            <person name="Pitluck S."/>
            <person name="Kyrpides N."/>
            <person name="Mavromatis K."/>
            <person name="Ivanova N."/>
            <person name="Mikhailova N."/>
            <person name="Sims D."/>
            <person name="Meinche L."/>
            <person name="Brettin T."/>
            <person name="Detter J.C."/>
            <person name="Han C."/>
            <person name="Larimer F."/>
            <person name="Land M."/>
            <person name="Hauser L."/>
            <person name="Markowitz V."/>
            <person name="Cheng J.-F."/>
            <person name="Hugenholtz P."/>
            <person name="Woyke T."/>
            <person name="Wu D."/>
            <person name="Spring S."/>
            <person name="Klenk H.-P."/>
            <person name="Eisen J.A."/>
        </authorList>
    </citation>
    <scope>NUCLEOTIDE SEQUENCE [LARGE SCALE GENOMIC DNA]</scope>
    <source>
        <strain evidence="2">ATCC 43595 / DSM 2588 / LMG 13176 / NBRC 15968 / NCIMB 11800 / UQM 2034</strain>
    </source>
</reference>
<organism evidence="1 2">
    <name type="scientific">Chitinophaga pinensis (strain ATCC 43595 / DSM 2588 / LMG 13176 / NBRC 15968 / NCIMB 11800 / UQM 2034)</name>
    <dbReference type="NCBI Taxonomy" id="485918"/>
    <lineage>
        <taxon>Bacteria</taxon>
        <taxon>Pseudomonadati</taxon>
        <taxon>Bacteroidota</taxon>
        <taxon>Chitinophagia</taxon>
        <taxon>Chitinophagales</taxon>
        <taxon>Chitinophagaceae</taxon>
        <taxon>Chitinophaga</taxon>
    </lineage>
</organism>
<dbReference type="KEGG" id="cpi:Cpin_6548"/>